<evidence type="ECO:0000256" key="2">
    <source>
        <dbReference type="SAM" id="MobiDB-lite"/>
    </source>
</evidence>
<evidence type="ECO:0000259" key="3">
    <source>
        <dbReference type="Pfam" id="PF00172"/>
    </source>
</evidence>
<sequence length="497" mass="55381">MKQWNNLSADMLSKAKKACDQELPACGRCVRLGKACGGYRDLTSLLFKDETPDIIRRASSQSESGLSSVSTPTRLSSSEDRDTAAKAFFFREFVSPVQLSFLDPAAVDGFLEQPIVACALAAMSNRDNDVQAREASRRCYIEAINATQVALRDTSKATEDSTLIAVCLLSIFERISWDHHTSMTSWGLHVEGSAQGFFVSYDSIFAVSSETEVPEHIIEWTRELEFDPILSPGDELDLLGARLASIRSAFCNRTKPDVELEELSQALENDLISWAERAQAPGSPCAFQSRHDQGSPNAWNGIHHDYSSPQALRYWNKWRCYRIPLSRLQEELWRRSWPALAQTSRRVPDSEHYRRIRGEMMADICTAAASLLGNDVASEPARGMLANAYPLVLPLSVAGTCLLQELVQPVLTPEGSRVILLDRPLHLNLFDQRSTQLAWVIDRLDFISGKIGIKWAAAWSRWLRGEDSISYDTARSVIVQGGASNELERGQLLDLGI</sequence>
<dbReference type="InterPro" id="IPR053175">
    <property type="entry name" value="DHMBA_Reg_Transcription_Factor"/>
</dbReference>
<dbReference type="Proteomes" id="UP001337655">
    <property type="component" value="Unassembled WGS sequence"/>
</dbReference>
<evidence type="ECO:0000256" key="1">
    <source>
        <dbReference type="ARBA" id="ARBA00023242"/>
    </source>
</evidence>
<dbReference type="AlphaFoldDB" id="A0AAV9PAY5"/>
<feature type="region of interest" description="Disordered" evidence="2">
    <location>
        <begin position="58"/>
        <end position="78"/>
    </location>
</feature>
<evidence type="ECO:0000313" key="5">
    <source>
        <dbReference type="Proteomes" id="UP001337655"/>
    </source>
</evidence>
<dbReference type="GO" id="GO:0008270">
    <property type="term" value="F:zinc ion binding"/>
    <property type="evidence" value="ECO:0007669"/>
    <property type="project" value="InterPro"/>
</dbReference>
<organism evidence="4 5">
    <name type="scientific">Saxophila tyrrhenica</name>
    <dbReference type="NCBI Taxonomy" id="1690608"/>
    <lineage>
        <taxon>Eukaryota</taxon>
        <taxon>Fungi</taxon>
        <taxon>Dikarya</taxon>
        <taxon>Ascomycota</taxon>
        <taxon>Pezizomycotina</taxon>
        <taxon>Dothideomycetes</taxon>
        <taxon>Dothideomycetidae</taxon>
        <taxon>Mycosphaerellales</taxon>
        <taxon>Extremaceae</taxon>
        <taxon>Saxophila</taxon>
    </lineage>
</organism>
<gene>
    <name evidence="4" type="ORF">LTR77_005060</name>
</gene>
<dbReference type="RefSeq" id="XP_064659670.1">
    <property type="nucleotide sequence ID" value="XM_064802309.1"/>
</dbReference>
<dbReference type="PANTHER" id="PTHR38791:SF11">
    <property type="entry name" value="ZN(II)2CYS6 TRANSCRIPTION FACTOR (EUROFUNG)"/>
    <property type="match status" value="1"/>
</dbReference>
<dbReference type="GO" id="GO:0000981">
    <property type="term" value="F:DNA-binding transcription factor activity, RNA polymerase II-specific"/>
    <property type="evidence" value="ECO:0007669"/>
    <property type="project" value="InterPro"/>
</dbReference>
<dbReference type="CDD" id="cd00067">
    <property type="entry name" value="GAL4"/>
    <property type="match status" value="1"/>
</dbReference>
<comment type="caution">
    <text evidence="4">The sequence shown here is derived from an EMBL/GenBank/DDBJ whole genome shotgun (WGS) entry which is preliminary data.</text>
</comment>
<feature type="domain" description="Zn(2)-C6 fungal-type" evidence="3">
    <location>
        <begin position="14"/>
        <end position="42"/>
    </location>
</feature>
<accession>A0AAV9PAY5</accession>
<dbReference type="Pfam" id="PF00172">
    <property type="entry name" value="Zn_clus"/>
    <property type="match status" value="1"/>
</dbReference>
<protein>
    <recommendedName>
        <fullName evidence="3">Zn(2)-C6 fungal-type domain-containing protein</fullName>
    </recommendedName>
</protein>
<feature type="compositionally biased region" description="Low complexity" evidence="2">
    <location>
        <begin position="59"/>
        <end position="76"/>
    </location>
</feature>
<keyword evidence="1" id="KW-0539">Nucleus</keyword>
<dbReference type="PANTHER" id="PTHR38791">
    <property type="entry name" value="ZN(II)2CYS6 TRANSCRIPTION FACTOR (EUROFUNG)-RELATED-RELATED"/>
    <property type="match status" value="1"/>
</dbReference>
<reference evidence="4 5" key="1">
    <citation type="submission" date="2023-08" db="EMBL/GenBank/DDBJ databases">
        <title>Black Yeasts Isolated from many extreme environments.</title>
        <authorList>
            <person name="Coleine C."/>
            <person name="Stajich J.E."/>
            <person name="Selbmann L."/>
        </authorList>
    </citation>
    <scope>NUCLEOTIDE SEQUENCE [LARGE SCALE GENOMIC DNA]</scope>
    <source>
        <strain evidence="4 5">CCFEE 5935</strain>
    </source>
</reference>
<dbReference type="InterPro" id="IPR021858">
    <property type="entry name" value="Fun_TF"/>
</dbReference>
<dbReference type="EMBL" id="JAVRRT010000007">
    <property type="protein sequence ID" value="KAK5170472.1"/>
    <property type="molecule type" value="Genomic_DNA"/>
</dbReference>
<evidence type="ECO:0000313" key="4">
    <source>
        <dbReference type="EMBL" id="KAK5170472.1"/>
    </source>
</evidence>
<name>A0AAV9PAY5_9PEZI</name>
<dbReference type="InterPro" id="IPR001138">
    <property type="entry name" value="Zn2Cys6_DnaBD"/>
</dbReference>
<proteinExistence type="predicted"/>
<dbReference type="Pfam" id="PF11951">
    <property type="entry name" value="Fungal_trans_2"/>
    <property type="match status" value="1"/>
</dbReference>
<keyword evidence="5" id="KW-1185">Reference proteome</keyword>
<dbReference type="GeneID" id="89926404"/>